<keyword evidence="3" id="KW-1133">Transmembrane helix</keyword>
<keyword evidence="3" id="KW-0472">Membrane</keyword>
<evidence type="ECO:0000256" key="1">
    <source>
        <dbReference type="ARBA" id="ARBA00022676"/>
    </source>
</evidence>
<evidence type="ECO:0000256" key="2">
    <source>
        <dbReference type="ARBA" id="ARBA00022679"/>
    </source>
</evidence>
<name>A0AAE3GY63_9CYAN</name>
<gene>
    <name evidence="4" type="ORF">NJ959_26685</name>
</gene>
<dbReference type="PANTHER" id="PTHR34136:SF1">
    <property type="entry name" value="UDP-N-ACETYL-D-MANNOSAMINURONIC ACID TRANSFERASE"/>
    <property type="match status" value="1"/>
</dbReference>
<accession>A0AAE3GY63</accession>
<dbReference type="Proteomes" id="UP001204953">
    <property type="component" value="Unassembled WGS sequence"/>
</dbReference>
<proteinExistence type="predicted"/>
<keyword evidence="5" id="KW-1185">Reference proteome</keyword>
<evidence type="ECO:0000256" key="3">
    <source>
        <dbReference type="SAM" id="Phobius"/>
    </source>
</evidence>
<comment type="caution">
    <text evidence="4">The sequence shown here is derived from an EMBL/GenBank/DDBJ whole genome shotgun (WGS) entry which is preliminary data.</text>
</comment>
<feature type="transmembrane region" description="Helical" evidence="3">
    <location>
        <begin position="223"/>
        <end position="242"/>
    </location>
</feature>
<reference evidence="4" key="1">
    <citation type="submission" date="2022-06" db="EMBL/GenBank/DDBJ databases">
        <title>New cyanobacteria of genus Symplocastrum in benthos of Lake Baikal.</title>
        <authorList>
            <person name="Sorokovikova E."/>
            <person name="Tikhonova I."/>
            <person name="Krasnopeev A."/>
            <person name="Evseev P."/>
            <person name="Gladkikh A."/>
            <person name="Belykh O."/>
        </authorList>
    </citation>
    <scope>NUCLEOTIDE SEQUENCE</scope>
    <source>
        <strain evidence="4">BBK-W-15</strain>
    </source>
</reference>
<dbReference type="CDD" id="cd06533">
    <property type="entry name" value="Glyco_transf_WecG_TagA"/>
    <property type="match status" value="1"/>
</dbReference>
<protein>
    <submittedName>
        <fullName evidence="4">WecB/TagA/CpsF family glycosyltransferase</fullName>
    </submittedName>
</protein>
<dbReference type="EMBL" id="JAMZMM010000458">
    <property type="protein sequence ID" value="MCP2732023.1"/>
    <property type="molecule type" value="Genomic_DNA"/>
</dbReference>
<evidence type="ECO:0000313" key="5">
    <source>
        <dbReference type="Proteomes" id="UP001204953"/>
    </source>
</evidence>
<keyword evidence="2" id="KW-0808">Transferase</keyword>
<keyword evidence="1" id="KW-0328">Glycosyltransferase</keyword>
<dbReference type="Pfam" id="PF03808">
    <property type="entry name" value="Glyco_tran_WecG"/>
    <property type="match status" value="1"/>
</dbReference>
<organism evidence="4 5">
    <name type="scientific">Limnofasciculus baicalensis BBK-W-15</name>
    <dbReference type="NCBI Taxonomy" id="2699891"/>
    <lineage>
        <taxon>Bacteria</taxon>
        <taxon>Bacillati</taxon>
        <taxon>Cyanobacteriota</taxon>
        <taxon>Cyanophyceae</taxon>
        <taxon>Coleofasciculales</taxon>
        <taxon>Coleofasciculaceae</taxon>
        <taxon>Limnofasciculus</taxon>
        <taxon>Limnofasciculus baicalensis</taxon>
    </lineage>
</organism>
<sequence length="249" mass="28443">MNRTTYQESTELIIQSAKNRKSLPVAAVNVHSLTEAYLDANGHGYRVKQFPLVVPDGQPVRWAMNLLRKPGQKSLQDRVRGPELMLRLCKRAAEEGISIFFYGSTKSVLRNLRINLTKQFPNLIVAGAISPPFRTLSPEEDAEHIRQISQSGAGIVFVSLGCPKQEKWAFEHRDKLDCPILCVGAAFDMHAGNLPEAPILMQDLGLEWLYRFVREPVRLWKRYMLFNPIYVILLCLQLMKLLPLRNPEY</sequence>
<dbReference type="PANTHER" id="PTHR34136">
    <property type="match status" value="1"/>
</dbReference>
<dbReference type="NCBIfam" id="TIGR00696">
    <property type="entry name" value="wecG_tagA_cpsF"/>
    <property type="match status" value="1"/>
</dbReference>
<keyword evidence="3" id="KW-0812">Transmembrane</keyword>
<dbReference type="AlphaFoldDB" id="A0AAE3GY63"/>
<dbReference type="GO" id="GO:0016758">
    <property type="term" value="F:hexosyltransferase activity"/>
    <property type="evidence" value="ECO:0007669"/>
    <property type="project" value="TreeGrafter"/>
</dbReference>
<dbReference type="InterPro" id="IPR004629">
    <property type="entry name" value="WecG_TagA_CpsF"/>
</dbReference>
<evidence type="ECO:0000313" key="4">
    <source>
        <dbReference type="EMBL" id="MCP2732023.1"/>
    </source>
</evidence>